<dbReference type="CDD" id="cd22231">
    <property type="entry name" value="RHH_NikR_HicB-like"/>
    <property type="match status" value="1"/>
</dbReference>
<evidence type="ECO:0000259" key="1">
    <source>
        <dbReference type="Pfam" id="PF01402"/>
    </source>
</evidence>
<dbReference type="SUPFAM" id="SSF47598">
    <property type="entry name" value="Ribbon-helix-helix"/>
    <property type="match status" value="1"/>
</dbReference>
<dbReference type="EMBL" id="U93082">
    <property type="protein sequence ID" value="AAB51528.1"/>
    <property type="molecule type" value="Genomic_DNA"/>
</dbReference>
<dbReference type="GO" id="GO:0006355">
    <property type="term" value="P:regulation of DNA-templated transcription"/>
    <property type="evidence" value="ECO:0007669"/>
    <property type="project" value="InterPro"/>
</dbReference>
<reference evidence="2" key="1">
    <citation type="journal article" date="1998" name="Extremophiles">
        <title>Sulfolobus islandicus plasmids pRN1 and pRN2 share distant but common evolutionary ancestry.</title>
        <authorList>
            <person name="Keeling P.J."/>
            <person name="Klenk H.-P."/>
            <person name="Singh R.K."/>
            <person name="Schenk M.E."/>
            <person name="Sensen C.W."/>
            <person name="Zillig W."/>
            <person name="Doolittle W.F."/>
        </authorList>
    </citation>
    <scope>NUCLEOTIDE SEQUENCE</scope>
    <source>
        <strain evidence="2">REN1H1</strain>
        <plasmid evidence="2">pRN2</plasmid>
    </source>
</reference>
<geneLocation type="plasmid" evidence="2">
    <name>pRN2</name>
</geneLocation>
<keyword evidence="2" id="KW-0614">Plasmid</keyword>
<organism evidence="2">
    <name type="scientific">Saccharolobus islandicus</name>
    <name type="common">Sulfolobus islandicus</name>
    <dbReference type="NCBI Taxonomy" id="43080"/>
    <lineage>
        <taxon>Archaea</taxon>
        <taxon>Thermoproteota</taxon>
        <taxon>Thermoprotei</taxon>
        <taxon>Sulfolobales</taxon>
        <taxon>Sulfolobaceae</taxon>
        <taxon>Saccharolobus</taxon>
    </lineage>
</organism>
<dbReference type="Pfam" id="PF01402">
    <property type="entry name" value="RHH_1"/>
    <property type="match status" value="1"/>
</dbReference>
<protein>
    <submittedName>
        <fullName evidence="2">ORF65</fullName>
    </submittedName>
</protein>
<evidence type="ECO:0000313" key="2">
    <source>
        <dbReference type="EMBL" id="AAB51528.1"/>
    </source>
</evidence>
<accession>O05474</accession>
<feature type="domain" description="Ribbon-helix-helix protein CopG" evidence="1">
    <location>
        <begin position="20"/>
        <end position="58"/>
    </location>
</feature>
<dbReference type="InterPro" id="IPR002145">
    <property type="entry name" value="CopG"/>
</dbReference>
<dbReference type="InterPro" id="IPR010985">
    <property type="entry name" value="Ribbon_hlx_hlx"/>
</dbReference>
<dbReference type="AlphaFoldDB" id="O05474"/>
<dbReference type="InterPro" id="IPR013321">
    <property type="entry name" value="Arc_rbn_hlx_hlx"/>
</dbReference>
<dbReference type="RefSeq" id="WP_010891123.1">
    <property type="nucleotide sequence ID" value="NC_002101.1"/>
</dbReference>
<dbReference type="Gene3D" id="1.10.1220.10">
    <property type="entry name" value="Met repressor-like"/>
    <property type="match status" value="1"/>
</dbReference>
<proteinExistence type="predicted"/>
<name>O05474_SACIS</name>
<sequence length="65" mass="7672">MLPIFGGKKEETWKGKRRGKIITIQLPDELYEEINMVCERYGIKKSEFIRNAVIEKLIQMQSKNT</sequence>